<name>A0ABT8YTI6_9HYPH</name>
<dbReference type="Gene3D" id="3.30.1540.10">
    <property type="entry name" value="formyl-coa transferase, domain 3"/>
    <property type="match status" value="1"/>
</dbReference>
<dbReference type="InterPro" id="IPR050509">
    <property type="entry name" value="CoA-transferase_III"/>
</dbReference>
<reference evidence="2" key="1">
    <citation type="journal article" date="2015" name="Int. J. Syst. Evol. Microbiol.">
        <title>Rhizobium alvei sp. nov., isolated from a freshwater river.</title>
        <authorList>
            <person name="Sheu S.Y."/>
            <person name="Huang H.W."/>
            <person name="Young C.C."/>
            <person name="Chen W.M."/>
        </authorList>
    </citation>
    <scope>NUCLEOTIDE SEQUENCE</scope>
    <source>
        <strain evidence="2">TNR-22</strain>
    </source>
</reference>
<dbReference type="PANTHER" id="PTHR48228">
    <property type="entry name" value="SUCCINYL-COA--D-CITRAMALATE COA-TRANSFERASE"/>
    <property type="match status" value="1"/>
</dbReference>
<dbReference type="SUPFAM" id="SSF89796">
    <property type="entry name" value="CoA-transferase family III (CaiB/BaiF)"/>
    <property type="match status" value="1"/>
</dbReference>
<dbReference type="InterPro" id="IPR003673">
    <property type="entry name" value="CoA-Trfase_fam_III"/>
</dbReference>
<dbReference type="EMBL" id="JAUOZU010000020">
    <property type="protein sequence ID" value="MDO6966653.1"/>
    <property type="molecule type" value="Genomic_DNA"/>
</dbReference>
<protein>
    <submittedName>
        <fullName evidence="2">CaiB/BaiF CoA-transferase family protein</fullName>
    </submittedName>
</protein>
<accession>A0ABT8YTI6</accession>
<evidence type="ECO:0000313" key="3">
    <source>
        <dbReference type="Proteomes" id="UP001174932"/>
    </source>
</evidence>
<dbReference type="Pfam" id="PF02515">
    <property type="entry name" value="CoA_transf_3"/>
    <property type="match status" value="1"/>
</dbReference>
<comment type="caution">
    <text evidence="2">The sequence shown here is derived from an EMBL/GenBank/DDBJ whole genome shotgun (WGS) entry which is preliminary data.</text>
</comment>
<dbReference type="PANTHER" id="PTHR48228:SF5">
    <property type="entry name" value="ALPHA-METHYLACYL-COA RACEMASE"/>
    <property type="match status" value="1"/>
</dbReference>
<dbReference type="Gene3D" id="3.40.50.10540">
    <property type="entry name" value="Crotonobetainyl-coa:carnitine coa-transferase, domain 1"/>
    <property type="match status" value="1"/>
</dbReference>
<sequence>MSGPLQGLKIIEMVGLGPAPFAAMMLADQGAEVIRIHAKGQRPDIPLMNTRFDVLARGRRSIALDLKVPGAVDLALELIDQADGIIEGFRPGVMERLGLGPDICLTRNSRLAYGRMTGWGQDGPLAYTAGHDLNYIAMTGALAAMGPADQPPPVPLNLIGDFGGGGMLMAFGMVSAILQAKSTGLGQVIDAAMVDGASLLAGMFWGFRAGGMWSDEREANLLDGGAYFYTTYLCADGKAFAVAAVEPKFHTILIEKLGLDPAEFTHVRNPSAWPDLRQRMAAVFRTHPRDYWTRIFAGSDACASPVLSWEEAQADELATARAAFIEVAGVRQPAPAPRFSRTPAAAPEVAVEPGSHSKEILSDWGIDNDRIAAAEQSGAI</sequence>
<dbReference type="InterPro" id="IPR023606">
    <property type="entry name" value="CoA-Trfase_III_dom_1_sf"/>
</dbReference>
<feature type="compositionally biased region" description="Low complexity" evidence="1">
    <location>
        <begin position="343"/>
        <end position="353"/>
    </location>
</feature>
<proteinExistence type="predicted"/>
<organism evidence="2 3">
    <name type="scientific">Rhizobium alvei</name>
    <dbReference type="NCBI Taxonomy" id="1132659"/>
    <lineage>
        <taxon>Bacteria</taxon>
        <taxon>Pseudomonadati</taxon>
        <taxon>Pseudomonadota</taxon>
        <taxon>Alphaproteobacteria</taxon>
        <taxon>Hyphomicrobiales</taxon>
        <taxon>Rhizobiaceae</taxon>
        <taxon>Rhizobium/Agrobacterium group</taxon>
        <taxon>Rhizobium</taxon>
    </lineage>
</organism>
<evidence type="ECO:0000313" key="2">
    <source>
        <dbReference type="EMBL" id="MDO6966653.1"/>
    </source>
</evidence>
<keyword evidence="3" id="KW-1185">Reference proteome</keyword>
<dbReference type="InterPro" id="IPR044855">
    <property type="entry name" value="CoA-Trfase_III_dom3_sf"/>
</dbReference>
<dbReference type="Proteomes" id="UP001174932">
    <property type="component" value="Unassembled WGS sequence"/>
</dbReference>
<reference evidence="2" key="2">
    <citation type="submission" date="2023-07" db="EMBL/GenBank/DDBJ databases">
        <authorList>
            <person name="Shen H."/>
        </authorList>
    </citation>
    <scope>NUCLEOTIDE SEQUENCE</scope>
    <source>
        <strain evidence="2">TNR-22</strain>
    </source>
</reference>
<feature type="region of interest" description="Disordered" evidence="1">
    <location>
        <begin position="336"/>
        <end position="356"/>
    </location>
</feature>
<gene>
    <name evidence="2" type="ORF">Q4481_22080</name>
</gene>
<evidence type="ECO:0000256" key="1">
    <source>
        <dbReference type="SAM" id="MobiDB-lite"/>
    </source>
</evidence>